<organism evidence="1 2">
    <name type="scientific">Tenacibaculum jejuense</name>
    <dbReference type="NCBI Taxonomy" id="584609"/>
    <lineage>
        <taxon>Bacteria</taxon>
        <taxon>Pseudomonadati</taxon>
        <taxon>Bacteroidota</taxon>
        <taxon>Flavobacteriia</taxon>
        <taxon>Flavobacteriales</taxon>
        <taxon>Flavobacteriaceae</taxon>
        <taxon>Tenacibaculum</taxon>
    </lineage>
</organism>
<sequence>MSVIALFIACENSLNRVVGVHDKINFEKFKNQELDKSYKNLLNPNNTTEEEYKAIINSWKEYHTKVSSILQENNFSWGVKDPSVTIFNKIYFNKEGKVNHILVNVKNEKVSNEVKSAYVTLLKNHINELSINLKRGNQFAQCGKIKYKNYE</sequence>
<dbReference type="AlphaFoldDB" id="A0A238U6J0"/>
<evidence type="ECO:0000313" key="2">
    <source>
        <dbReference type="Proteomes" id="UP000215214"/>
    </source>
</evidence>
<gene>
    <name evidence="1" type="ORF">TJEJU_1065</name>
</gene>
<name>A0A238U6J0_9FLAO</name>
<accession>A0A238U6J0</accession>
<reference evidence="1 2" key="1">
    <citation type="submission" date="2017-07" db="EMBL/GenBank/DDBJ databases">
        <authorList>
            <person name="Sun Z.S."/>
            <person name="Albrecht U."/>
            <person name="Echele G."/>
            <person name="Lee C.C."/>
        </authorList>
    </citation>
    <scope>NUCLEOTIDE SEQUENCE [LARGE SCALE GENOMIC DNA]</scope>
    <source>
        <strain evidence="2">type strain: KCTC 22618</strain>
    </source>
</reference>
<keyword evidence="2" id="KW-1185">Reference proteome</keyword>
<protein>
    <submittedName>
        <fullName evidence="1">Uncharacterized protein</fullName>
    </submittedName>
</protein>
<dbReference type="Proteomes" id="UP000215214">
    <property type="component" value="Chromosome TJEJU"/>
</dbReference>
<proteinExistence type="predicted"/>
<dbReference type="EMBL" id="LT899436">
    <property type="protein sequence ID" value="SNR14819.1"/>
    <property type="molecule type" value="Genomic_DNA"/>
</dbReference>
<evidence type="ECO:0000313" key="1">
    <source>
        <dbReference type="EMBL" id="SNR14819.1"/>
    </source>
</evidence>
<dbReference type="KEGG" id="tje:TJEJU_1065"/>
<dbReference type="OrthoDB" id="1189091at2"/>
<dbReference type="RefSeq" id="WP_157730112.1">
    <property type="nucleotide sequence ID" value="NZ_LT899436.1"/>
</dbReference>